<keyword evidence="12 16" id="KW-0408">Iron</keyword>
<dbReference type="InterPro" id="IPR017900">
    <property type="entry name" value="4Fe4S_Fe_S_CS"/>
</dbReference>
<feature type="domain" description="2Fe-2S ferredoxin-type" evidence="17">
    <location>
        <begin position="15"/>
        <end position="92"/>
    </location>
</feature>
<dbReference type="EC" id="1.3.5.1" evidence="3 16"/>
<dbReference type="PROSITE" id="PS00198">
    <property type="entry name" value="4FE4S_FER_1"/>
    <property type="match status" value="1"/>
</dbReference>
<keyword evidence="5" id="KW-0813">Transport</keyword>
<dbReference type="InterPro" id="IPR009051">
    <property type="entry name" value="Helical_ferredxn"/>
</dbReference>
<dbReference type="GO" id="GO:0022904">
    <property type="term" value="P:respiratory electron transport chain"/>
    <property type="evidence" value="ECO:0007669"/>
    <property type="project" value="TreeGrafter"/>
</dbReference>
<evidence type="ECO:0000256" key="8">
    <source>
        <dbReference type="ARBA" id="ARBA00022714"/>
    </source>
</evidence>
<feature type="domain" description="4Fe-4S ferredoxin-type" evidence="18">
    <location>
        <begin position="132"/>
        <end position="162"/>
    </location>
</feature>
<sequence>MQKKFIIQRFWPEKDKIPYWQIYEIDCQEDWTVLDALEAIRAFDPTLTYRRVCRHGVCGSCAMNINGFNSLACETRIASLPKNIKIRPLPGFPIIRDLVVDLERLYQNYTVIKPYLITSSPPEKEYIQSLEERHLLDGLYECLLCGACTSACPTFWVNENFLGPGIFLQACRFILDSRDKGFNLRKEILRKSDIWRCHGILNCVEACPKGLNPFQAIMHLRKILLFGGKR</sequence>
<keyword evidence="8 16" id="KW-0001">2Fe-2S</keyword>
<comment type="caution">
    <text evidence="19">The sequence shown here is derived from an EMBL/GenBank/DDBJ whole genome shotgun (WGS) entry which is preliminary data.</text>
</comment>
<evidence type="ECO:0000256" key="2">
    <source>
        <dbReference type="ARBA" id="ARBA00009433"/>
    </source>
</evidence>
<keyword evidence="10" id="KW-0249">Electron transport</keyword>
<reference evidence="19" key="1">
    <citation type="journal article" date="2020" name="mSystems">
        <title>Genome- and Community-Level Interaction Insights into Carbon Utilization and Element Cycling Functions of Hydrothermarchaeota in Hydrothermal Sediment.</title>
        <authorList>
            <person name="Zhou Z."/>
            <person name="Liu Y."/>
            <person name="Xu W."/>
            <person name="Pan J."/>
            <person name="Luo Z.H."/>
            <person name="Li M."/>
        </authorList>
    </citation>
    <scope>NUCLEOTIDE SEQUENCE [LARGE SCALE GENOMIC DNA]</scope>
    <source>
        <strain evidence="19">HyVt-233</strain>
    </source>
</reference>
<gene>
    <name evidence="19" type="ORF">ENG63_01945</name>
</gene>
<dbReference type="FunFam" id="1.10.1060.10:FF:000001">
    <property type="entry name" value="Succinate dehydrogenase iron-sulfur subunit SdhB"/>
    <property type="match status" value="1"/>
</dbReference>
<keyword evidence="9 16" id="KW-0479">Metal-binding</keyword>
<keyword evidence="7" id="KW-0816">Tricarboxylic acid cycle</keyword>
<comment type="similarity">
    <text evidence="2 16">Belongs to the succinate dehydrogenase/fumarate reductase iron-sulfur protein family.</text>
</comment>
<evidence type="ECO:0000256" key="3">
    <source>
        <dbReference type="ARBA" id="ARBA00012792"/>
    </source>
</evidence>
<dbReference type="InterPro" id="IPR012675">
    <property type="entry name" value="Beta-grasp_dom_sf"/>
</dbReference>
<dbReference type="InterPro" id="IPR001041">
    <property type="entry name" value="2Fe-2S_ferredoxin-type"/>
</dbReference>
<keyword evidence="14 16" id="KW-0003">3Fe-4S</keyword>
<comment type="cofactor">
    <cofactor evidence="16">
        <name>[2Fe-2S] cluster</name>
        <dbReference type="ChEBI" id="CHEBI:190135"/>
    </cofactor>
    <text evidence="16">Binds 1 [2Fe-2S] cluster.</text>
</comment>
<dbReference type="EMBL" id="DRBS01000075">
    <property type="protein sequence ID" value="HDD43612.1"/>
    <property type="molecule type" value="Genomic_DNA"/>
</dbReference>
<evidence type="ECO:0000256" key="4">
    <source>
        <dbReference type="ARBA" id="ARBA00022131"/>
    </source>
</evidence>
<dbReference type="GO" id="GO:0051539">
    <property type="term" value="F:4 iron, 4 sulfur cluster binding"/>
    <property type="evidence" value="ECO:0007669"/>
    <property type="project" value="UniProtKB-KW"/>
</dbReference>
<dbReference type="InterPro" id="IPR025192">
    <property type="entry name" value="Succ_DH/fum_Rdtase_N"/>
</dbReference>
<dbReference type="GO" id="GO:0051538">
    <property type="term" value="F:3 iron, 4 sulfur cluster binding"/>
    <property type="evidence" value="ECO:0007669"/>
    <property type="project" value="UniProtKB-KW"/>
</dbReference>
<evidence type="ECO:0000259" key="17">
    <source>
        <dbReference type="PROSITE" id="PS51085"/>
    </source>
</evidence>
<evidence type="ECO:0000256" key="15">
    <source>
        <dbReference type="ARBA" id="ARBA00049220"/>
    </source>
</evidence>
<comment type="pathway">
    <text evidence="1">Carbohydrate metabolism; tricarboxylic acid cycle; fumarate from succinate (bacterial route): step 1/1.</text>
</comment>
<dbReference type="SUPFAM" id="SSF54292">
    <property type="entry name" value="2Fe-2S ferredoxin-like"/>
    <property type="match status" value="1"/>
</dbReference>
<evidence type="ECO:0000256" key="10">
    <source>
        <dbReference type="ARBA" id="ARBA00022982"/>
    </source>
</evidence>
<proteinExistence type="inferred from homology"/>
<comment type="cofactor">
    <cofactor evidence="16">
        <name>[4Fe-4S] cluster</name>
        <dbReference type="ChEBI" id="CHEBI:49883"/>
    </cofactor>
    <text evidence="16">Binds 1 [4Fe-4S] cluster.</text>
</comment>
<dbReference type="GO" id="GO:0009055">
    <property type="term" value="F:electron transfer activity"/>
    <property type="evidence" value="ECO:0007669"/>
    <property type="project" value="InterPro"/>
</dbReference>
<dbReference type="Gene3D" id="3.10.20.30">
    <property type="match status" value="1"/>
</dbReference>
<evidence type="ECO:0000256" key="11">
    <source>
        <dbReference type="ARBA" id="ARBA00023002"/>
    </source>
</evidence>
<dbReference type="Pfam" id="PF13085">
    <property type="entry name" value="Fer2_3"/>
    <property type="match status" value="1"/>
</dbReference>
<dbReference type="CDD" id="cd00207">
    <property type="entry name" value="fer2"/>
    <property type="match status" value="1"/>
</dbReference>
<dbReference type="PANTHER" id="PTHR11921">
    <property type="entry name" value="SUCCINATE DEHYDROGENASE IRON-SULFUR PROTEIN"/>
    <property type="match status" value="1"/>
</dbReference>
<accession>A0A7C0Y955</accession>
<dbReference type="Gene3D" id="1.10.1060.10">
    <property type="entry name" value="Alpha-helical ferredoxin"/>
    <property type="match status" value="1"/>
</dbReference>
<comment type="cofactor">
    <cofactor evidence="16">
        <name>[3Fe-4S] cluster</name>
        <dbReference type="ChEBI" id="CHEBI:21137"/>
    </cofactor>
    <text evidence="16">Binds 1 [3Fe-4S] cluster.</text>
</comment>
<dbReference type="GO" id="GO:0046872">
    <property type="term" value="F:metal ion binding"/>
    <property type="evidence" value="ECO:0007669"/>
    <property type="project" value="UniProtKB-KW"/>
</dbReference>
<evidence type="ECO:0000256" key="14">
    <source>
        <dbReference type="ARBA" id="ARBA00023291"/>
    </source>
</evidence>
<evidence type="ECO:0000256" key="5">
    <source>
        <dbReference type="ARBA" id="ARBA00022448"/>
    </source>
</evidence>
<name>A0A7C0Y955_DESA2</name>
<evidence type="ECO:0000313" key="19">
    <source>
        <dbReference type="EMBL" id="HDD43612.1"/>
    </source>
</evidence>
<organism evidence="19">
    <name type="scientific">Desulfofervidus auxilii</name>
    <dbReference type="NCBI Taxonomy" id="1621989"/>
    <lineage>
        <taxon>Bacteria</taxon>
        <taxon>Pseudomonadati</taxon>
        <taxon>Thermodesulfobacteriota</taxon>
        <taxon>Candidatus Desulfofervidia</taxon>
        <taxon>Candidatus Desulfofervidales</taxon>
        <taxon>Candidatus Desulfofervidaceae</taxon>
        <taxon>Candidatus Desulfofervidus</taxon>
    </lineage>
</organism>
<evidence type="ECO:0000259" key="18">
    <source>
        <dbReference type="PROSITE" id="PS51379"/>
    </source>
</evidence>
<protein>
    <recommendedName>
        <fullName evidence="4 16">Succinate dehydrogenase iron-sulfur subunit</fullName>
        <ecNumber evidence="3 16">1.3.5.1</ecNumber>
    </recommendedName>
</protein>
<dbReference type="InterPro" id="IPR036010">
    <property type="entry name" value="2Fe-2S_ferredoxin-like_sf"/>
</dbReference>
<dbReference type="PROSITE" id="PS51085">
    <property type="entry name" value="2FE2S_FER_2"/>
    <property type="match status" value="1"/>
</dbReference>
<evidence type="ECO:0000256" key="1">
    <source>
        <dbReference type="ARBA" id="ARBA00004894"/>
    </source>
</evidence>
<evidence type="ECO:0000256" key="9">
    <source>
        <dbReference type="ARBA" id="ARBA00022723"/>
    </source>
</evidence>
<comment type="catalytic activity">
    <reaction evidence="15 16">
        <text>a quinone + succinate = fumarate + a quinol</text>
        <dbReference type="Rhea" id="RHEA:40523"/>
        <dbReference type="ChEBI" id="CHEBI:24646"/>
        <dbReference type="ChEBI" id="CHEBI:29806"/>
        <dbReference type="ChEBI" id="CHEBI:30031"/>
        <dbReference type="ChEBI" id="CHEBI:132124"/>
        <dbReference type="EC" id="1.3.5.1"/>
    </reaction>
</comment>
<dbReference type="InterPro" id="IPR050573">
    <property type="entry name" value="SDH/FRD_Iron-Sulfur"/>
</dbReference>
<dbReference type="GO" id="GO:0051537">
    <property type="term" value="F:2 iron, 2 sulfur cluster binding"/>
    <property type="evidence" value="ECO:0007669"/>
    <property type="project" value="UniProtKB-KW"/>
</dbReference>
<dbReference type="Pfam" id="PF13237">
    <property type="entry name" value="Fer4_10"/>
    <property type="match status" value="1"/>
</dbReference>
<dbReference type="GO" id="GO:0006099">
    <property type="term" value="P:tricarboxylic acid cycle"/>
    <property type="evidence" value="ECO:0007669"/>
    <property type="project" value="UniProtKB-KW"/>
</dbReference>
<dbReference type="SUPFAM" id="SSF46548">
    <property type="entry name" value="alpha-helical ferredoxin"/>
    <property type="match status" value="1"/>
</dbReference>
<dbReference type="GO" id="GO:0008177">
    <property type="term" value="F:succinate dehydrogenase (quinone) activity"/>
    <property type="evidence" value="ECO:0007669"/>
    <property type="project" value="UniProtKB-EC"/>
</dbReference>
<evidence type="ECO:0000256" key="7">
    <source>
        <dbReference type="ARBA" id="ARBA00022532"/>
    </source>
</evidence>
<evidence type="ECO:0000256" key="16">
    <source>
        <dbReference type="RuleBase" id="RU361237"/>
    </source>
</evidence>
<dbReference type="InterPro" id="IPR006058">
    <property type="entry name" value="2Fe2S_fd_BS"/>
</dbReference>
<dbReference type="InterPro" id="IPR017896">
    <property type="entry name" value="4Fe4S_Fe-S-bd"/>
</dbReference>
<dbReference type="AlphaFoldDB" id="A0A7C0Y955"/>
<dbReference type="Proteomes" id="UP000886289">
    <property type="component" value="Unassembled WGS sequence"/>
</dbReference>
<dbReference type="PROSITE" id="PS51379">
    <property type="entry name" value="4FE4S_FER_2"/>
    <property type="match status" value="1"/>
</dbReference>
<dbReference type="InterPro" id="IPR004489">
    <property type="entry name" value="Succ_DH/fum_Rdtase_Fe-S"/>
</dbReference>
<keyword evidence="13 16" id="KW-0411">Iron-sulfur</keyword>
<dbReference type="PANTHER" id="PTHR11921:SF29">
    <property type="entry name" value="SUCCINATE DEHYDROGENASE [UBIQUINONE] IRON-SULFUR SUBUNIT, MITOCHONDRIAL"/>
    <property type="match status" value="1"/>
</dbReference>
<keyword evidence="6 16" id="KW-0004">4Fe-4S</keyword>
<dbReference type="NCBIfam" id="TIGR00384">
    <property type="entry name" value="dhsB"/>
    <property type="match status" value="1"/>
</dbReference>
<evidence type="ECO:0000256" key="13">
    <source>
        <dbReference type="ARBA" id="ARBA00023014"/>
    </source>
</evidence>
<keyword evidence="11" id="KW-0560">Oxidoreductase</keyword>
<dbReference type="PROSITE" id="PS00197">
    <property type="entry name" value="2FE2S_FER_1"/>
    <property type="match status" value="1"/>
</dbReference>
<evidence type="ECO:0000256" key="12">
    <source>
        <dbReference type="ARBA" id="ARBA00023004"/>
    </source>
</evidence>
<evidence type="ECO:0000256" key="6">
    <source>
        <dbReference type="ARBA" id="ARBA00022485"/>
    </source>
</evidence>
<dbReference type="NCBIfam" id="NF004616">
    <property type="entry name" value="PRK05950.1"/>
    <property type="match status" value="1"/>
</dbReference>